<protein>
    <submittedName>
        <fullName evidence="1">Uncharacterized protein</fullName>
    </submittedName>
</protein>
<sequence length="63" mass="7300">MKYVVTGINRLTGERGVCSRVYDLVRAQQLRDQMAQTNHRKSVWTRLRVEPAIHEGFLPFSPS</sequence>
<dbReference type="RefSeq" id="WP_146063057.1">
    <property type="nucleotide sequence ID" value="NZ_FNUV01000001.1"/>
</dbReference>
<evidence type="ECO:0000313" key="1">
    <source>
        <dbReference type="EMBL" id="SEF42771.1"/>
    </source>
</evidence>
<dbReference type="Proteomes" id="UP000236735">
    <property type="component" value="Unassembled WGS sequence"/>
</dbReference>
<accession>A0A1H5RZ22</accession>
<gene>
    <name evidence="1" type="ORF">SAMN05216354_0382</name>
</gene>
<evidence type="ECO:0000313" key="2">
    <source>
        <dbReference type="Proteomes" id="UP000236735"/>
    </source>
</evidence>
<reference evidence="1 2" key="1">
    <citation type="submission" date="2016-10" db="EMBL/GenBank/DDBJ databases">
        <authorList>
            <person name="de Groot N.N."/>
        </authorList>
    </citation>
    <scope>NUCLEOTIDE SEQUENCE [LARGE SCALE GENOMIC DNA]</scope>
    <source>
        <strain evidence="1 2">AR32</strain>
    </source>
</reference>
<proteinExistence type="predicted"/>
<dbReference type="AlphaFoldDB" id="A0A1H5RZ22"/>
<organism evidence="1 2">
    <name type="scientific">Xylanibacter ruminicola</name>
    <name type="common">Prevotella ruminicola</name>
    <dbReference type="NCBI Taxonomy" id="839"/>
    <lineage>
        <taxon>Bacteria</taxon>
        <taxon>Pseudomonadati</taxon>
        <taxon>Bacteroidota</taxon>
        <taxon>Bacteroidia</taxon>
        <taxon>Bacteroidales</taxon>
        <taxon>Prevotellaceae</taxon>
        <taxon>Xylanibacter</taxon>
    </lineage>
</organism>
<dbReference type="EMBL" id="FNUV01000001">
    <property type="protein sequence ID" value="SEF42771.1"/>
    <property type="molecule type" value="Genomic_DNA"/>
</dbReference>
<name>A0A1H5RZ22_XYLRU</name>